<dbReference type="InterPro" id="IPR037818">
    <property type="entry name" value="TAF8"/>
</dbReference>
<dbReference type="InterPro" id="IPR009072">
    <property type="entry name" value="Histone-fold"/>
</dbReference>
<dbReference type="InterPro" id="IPR006565">
    <property type="entry name" value="BTP"/>
</dbReference>
<keyword evidence="3" id="KW-0804">Transcription</keyword>
<evidence type="ECO:0000256" key="1">
    <source>
        <dbReference type="ARBA" id="ARBA00004123"/>
    </source>
</evidence>
<gene>
    <name evidence="7" type="ORF">R1sor_009320</name>
</gene>
<reference evidence="7 8" key="1">
    <citation type="submission" date="2024-09" db="EMBL/GenBank/DDBJ databases">
        <title>Chromosome-scale assembly of Riccia sorocarpa.</title>
        <authorList>
            <person name="Paukszto L."/>
        </authorList>
    </citation>
    <scope>NUCLEOTIDE SEQUENCE [LARGE SCALE GENOMIC DNA]</scope>
    <source>
        <strain evidence="7">LP-2024</strain>
        <tissue evidence="7">Aerial parts of the thallus</tissue>
    </source>
</reference>
<dbReference type="Proteomes" id="UP001633002">
    <property type="component" value="Unassembled WGS sequence"/>
</dbReference>
<keyword evidence="8" id="KW-1185">Reference proteome</keyword>
<keyword evidence="5" id="KW-0812">Transmembrane</keyword>
<keyword evidence="5" id="KW-0472">Membrane</keyword>
<feature type="transmembrane region" description="Helical" evidence="5">
    <location>
        <begin position="102"/>
        <end position="125"/>
    </location>
</feature>
<protein>
    <recommendedName>
        <fullName evidence="6">Bromodomain associated domain-containing protein</fullName>
    </recommendedName>
</protein>
<comment type="subcellular location">
    <subcellularLocation>
        <location evidence="1">Nucleus</location>
    </subcellularLocation>
</comment>
<keyword evidence="4" id="KW-0539">Nucleus</keyword>
<dbReference type="Pfam" id="PF07524">
    <property type="entry name" value="Bromo_TP"/>
    <property type="match status" value="1"/>
</dbReference>
<evidence type="ECO:0000313" key="7">
    <source>
        <dbReference type="EMBL" id="KAL3695244.1"/>
    </source>
</evidence>
<feature type="domain" description="Bromodomain associated" evidence="6">
    <location>
        <begin position="37"/>
        <end position="114"/>
    </location>
</feature>
<dbReference type="SMART" id="SM00576">
    <property type="entry name" value="BTP"/>
    <property type="match status" value="1"/>
</dbReference>
<evidence type="ECO:0000256" key="3">
    <source>
        <dbReference type="ARBA" id="ARBA00023163"/>
    </source>
</evidence>
<evidence type="ECO:0000256" key="4">
    <source>
        <dbReference type="ARBA" id="ARBA00023242"/>
    </source>
</evidence>
<evidence type="ECO:0000256" key="2">
    <source>
        <dbReference type="ARBA" id="ARBA00023015"/>
    </source>
</evidence>
<evidence type="ECO:0000259" key="6">
    <source>
        <dbReference type="SMART" id="SM00576"/>
    </source>
</evidence>
<dbReference type="PANTHER" id="PTHR46338">
    <property type="entry name" value="TRANSCRIPTION INITIATION FACTOR TFIID SUBUNIT 8"/>
    <property type="match status" value="1"/>
</dbReference>
<accession>A0ABD3HWU0</accession>
<dbReference type="PANTHER" id="PTHR46338:SF1">
    <property type="entry name" value="TRANSCRIPTION INITIATION FACTOR TFIID SUBUNIT 8"/>
    <property type="match status" value="1"/>
</dbReference>
<comment type="caution">
    <text evidence="7">The sequence shown here is derived from an EMBL/GenBank/DDBJ whole genome shotgun (WGS) entry which is preliminary data.</text>
</comment>
<keyword evidence="5" id="KW-1133">Transmembrane helix</keyword>
<organism evidence="7 8">
    <name type="scientific">Riccia sorocarpa</name>
    <dbReference type="NCBI Taxonomy" id="122646"/>
    <lineage>
        <taxon>Eukaryota</taxon>
        <taxon>Viridiplantae</taxon>
        <taxon>Streptophyta</taxon>
        <taxon>Embryophyta</taxon>
        <taxon>Marchantiophyta</taxon>
        <taxon>Marchantiopsida</taxon>
        <taxon>Marchantiidae</taxon>
        <taxon>Marchantiales</taxon>
        <taxon>Ricciaceae</taxon>
        <taxon>Riccia</taxon>
    </lineage>
</organism>
<name>A0ABD3HWU0_9MARC</name>
<dbReference type="GO" id="GO:0005634">
    <property type="term" value="C:nucleus"/>
    <property type="evidence" value="ECO:0007669"/>
    <property type="project" value="UniProtKB-SubCell"/>
</dbReference>
<dbReference type="Gene3D" id="1.10.20.10">
    <property type="entry name" value="Histone, subunit A"/>
    <property type="match status" value="1"/>
</dbReference>
<keyword evidence="2" id="KW-0805">Transcription regulation</keyword>
<proteinExistence type="predicted"/>
<sequence>MPVKVLVLRPPTAGAKLAVGHVANGQHRDVAMSGSGDEFGHAVAKIGVAQLCEAVGFNAMQRSAGETLADILIRYLTDLAKAAHFYANLAGRTQYNTNGEAILVLALVQCRLITSLVLSSILIMYEQANFFFPCFLV</sequence>
<dbReference type="EMBL" id="JBJQOH010000002">
    <property type="protein sequence ID" value="KAL3695244.1"/>
    <property type="molecule type" value="Genomic_DNA"/>
</dbReference>
<evidence type="ECO:0000313" key="8">
    <source>
        <dbReference type="Proteomes" id="UP001633002"/>
    </source>
</evidence>
<evidence type="ECO:0000256" key="5">
    <source>
        <dbReference type="SAM" id="Phobius"/>
    </source>
</evidence>
<dbReference type="AlphaFoldDB" id="A0ABD3HWU0"/>